<dbReference type="Gene3D" id="1.50.10.20">
    <property type="match status" value="1"/>
</dbReference>
<dbReference type="InterPro" id="IPR013783">
    <property type="entry name" value="Ig-like_fold"/>
</dbReference>
<dbReference type="InterPro" id="IPR011626">
    <property type="entry name" value="Alpha-macroglobulin_TED"/>
</dbReference>
<protein>
    <submittedName>
        <fullName evidence="7">Uncharacterized protein</fullName>
    </submittedName>
</protein>
<evidence type="ECO:0000256" key="2">
    <source>
        <dbReference type="ARBA" id="ARBA00022525"/>
    </source>
</evidence>
<dbReference type="InterPro" id="IPR011625">
    <property type="entry name" value="A2M_N_BRD"/>
</dbReference>
<dbReference type="PANTHER" id="PTHR11412:SF150">
    <property type="entry name" value="ALPHA-2-MACROGLOBULIN-RELATED"/>
    <property type="match status" value="1"/>
</dbReference>
<dbReference type="Pfam" id="PF01835">
    <property type="entry name" value="MG2"/>
    <property type="match status" value="1"/>
</dbReference>
<dbReference type="GO" id="GO:0004866">
    <property type="term" value="F:endopeptidase inhibitor activity"/>
    <property type="evidence" value="ECO:0007669"/>
    <property type="project" value="InterPro"/>
</dbReference>
<dbReference type="SUPFAM" id="SSF48239">
    <property type="entry name" value="Terpenoid cyclases/Protein prenyltransferases"/>
    <property type="match status" value="1"/>
</dbReference>
<evidence type="ECO:0000256" key="1">
    <source>
        <dbReference type="ARBA" id="ARBA00004613"/>
    </source>
</evidence>
<proteinExistence type="predicted"/>
<dbReference type="Gene3D" id="2.60.40.1940">
    <property type="match status" value="1"/>
</dbReference>
<dbReference type="InterPro" id="IPR041555">
    <property type="entry name" value="MG3"/>
</dbReference>
<dbReference type="Gene3D" id="2.60.40.690">
    <property type="entry name" value="Alpha-macroglobulin, receptor-binding domain"/>
    <property type="match status" value="1"/>
</dbReference>
<dbReference type="Pfam" id="PF17789">
    <property type="entry name" value="MG4"/>
    <property type="match status" value="1"/>
</dbReference>
<dbReference type="SUPFAM" id="SSF49410">
    <property type="entry name" value="Alpha-macroglobulin receptor domain"/>
    <property type="match status" value="1"/>
</dbReference>
<dbReference type="PANTHER" id="PTHR11412">
    <property type="entry name" value="MACROGLOBULIN / COMPLEMENT"/>
    <property type="match status" value="1"/>
</dbReference>
<organism evidence="7 8">
    <name type="scientific">Oryzias melastigma</name>
    <name type="common">Marine medaka</name>
    <dbReference type="NCBI Taxonomy" id="30732"/>
    <lineage>
        <taxon>Eukaryota</taxon>
        <taxon>Metazoa</taxon>
        <taxon>Chordata</taxon>
        <taxon>Craniata</taxon>
        <taxon>Vertebrata</taxon>
        <taxon>Euteleostomi</taxon>
        <taxon>Actinopterygii</taxon>
        <taxon>Neopterygii</taxon>
        <taxon>Teleostei</taxon>
        <taxon>Neoteleostei</taxon>
        <taxon>Acanthomorphata</taxon>
        <taxon>Ovalentaria</taxon>
        <taxon>Atherinomorphae</taxon>
        <taxon>Beloniformes</taxon>
        <taxon>Adrianichthyidae</taxon>
        <taxon>Oryziinae</taxon>
        <taxon>Oryzias</taxon>
    </lineage>
</organism>
<evidence type="ECO:0000256" key="3">
    <source>
        <dbReference type="ARBA" id="ARBA00023157"/>
    </source>
</evidence>
<dbReference type="SMART" id="SM01360">
    <property type="entry name" value="A2M"/>
    <property type="match status" value="1"/>
</dbReference>
<dbReference type="InterPro" id="IPR009048">
    <property type="entry name" value="A-macroglobulin_rcpt-bd"/>
</dbReference>
<sequence>WLFNSKILLYFLVTVPAVLQAGTKTQFCAILYEPGEFVVMTVHLKSEDSSQTLLKKGTSNSFMKCFSFHVPLVEKCEIQLFEVKVEGPTVYSKEVKKVLIKTVKPQTFIQTDAAIYNPGQTGNLDLMMMKMELFCCRMFSQMFRLAVDPHNAIIGQWVNQQTRRNILEQCFQLSSGASEGYYRIVLKAGKERFYQSFKVQKFSLPKFDIKVTIPKEISIGQEHFEVEVCAKSRCGKPVTGSAVVTVCRPVQNRIHCSSVVTYEDHKHLQRTSLCTTKTKQLSSFVMLCAVQLIVYSFSDVVLWFHQVQAVNYDGSPVAHLKLYLFKAESLFPDHVDALETDKNGVAQFSLDTDRFRGSVLLKVSATKPGEHEKHKTPFFTSATTTVSESGPGPTTGGFLRVQTVDKPLRCGETEEITIQYSLKKEYTPILEVIYLVTPSSLQRNASAMRSVAESRISIDLSWVFANNAFVYVFVNQVVITYDPSFAVPGESIKLNLKADPNSLCGVRAIDFRTIIKEPGTLLDAHQIFDLLPIKKTDSIPYELLDASNCLHVRPKRSLSGFTNQDGEYAFTIFEQRGMLILSNLAAQNPKCLRLKGKKYFRGLLFWEIYFFLHPAFVKWKPPPEKKHILAVSRSHGKRCVHLTVPDVVTSWDTDAFCLNSHSFGVAQRKTLFVAPPFVLHLAMPDSIFLGESFVLKATITNNVQSCIKVKSGISMRFKTLNGIYHATLKSFKCDPPLLCAGDVLSRLVQNLGQPLDFPYENGDWNIASMAINIYVLNYLKETHQLEQSMKEEEAVSFLKKAYQTQLSFKDKSGAFSVFRSGQRSSWLTALVMVTLYQAQPFIFIDENVMNEARKWLECQQRENGCFRVLGSLFHCLPPQGCLVDEVAYNAFILAAFLEMGVSPDDPVVKKGLCCLKESIKDLQNPFAAAISAWVFTLAGDLDHRAELLHYLDKIAIKDNFIYWTHEETETSVYSSLLISSYVILAKLTVTGSPGDLKSASYTFKWLVEQLNYFSTFSSTQDTMMAVKAIALYSKCMFTPVWSSTVSIWSPNDQIVFHLTPHNKLLYQEMVLQDTKGKYNVKMEGTACSSFCCSLDFTIMSCSTPVTCHSRYSGHQSCTNMVVLEIQLPSGFCPLPQSLGLSLIFFFFRLCSHCMSLPLQLHKDIPVIHKLHLVQEYFVFNNKAVTVLIYDYNNPGNFFRYLLLIQRPDTFQV</sequence>
<keyword evidence="8" id="KW-1185">Reference proteome</keyword>
<keyword evidence="4" id="KW-0732">Signal</keyword>
<dbReference type="Pfam" id="PF17791">
    <property type="entry name" value="MG3"/>
    <property type="match status" value="1"/>
</dbReference>
<feature type="signal peptide" evidence="4">
    <location>
        <begin position="1"/>
        <end position="20"/>
    </location>
</feature>
<dbReference type="InterPro" id="IPR036595">
    <property type="entry name" value="A-macroglobulin_rcpt-bd_sf"/>
</dbReference>
<dbReference type="Pfam" id="PF07678">
    <property type="entry name" value="TED_complement"/>
    <property type="match status" value="1"/>
</dbReference>
<keyword evidence="3" id="KW-1015">Disulfide bond</keyword>
<dbReference type="InterPro" id="IPR040839">
    <property type="entry name" value="MG4"/>
</dbReference>
<comment type="subcellular location">
    <subcellularLocation>
        <location evidence="1">Secreted</location>
    </subcellularLocation>
</comment>
<dbReference type="Pfam" id="PF00207">
    <property type="entry name" value="A2M"/>
    <property type="match status" value="1"/>
</dbReference>
<dbReference type="InterPro" id="IPR002890">
    <property type="entry name" value="MG2"/>
</dbReference>
<dbReference type="GO" id="GO:0005615">
    <property type="term" value="C:extracellular space"/>
    <property type="evidence" value="ECO:0007669"/>
    <property type="project" value="InterPro"/>
</dbReference>
<evidence type="ECO:0000313" key="8">
    <source>
        <dbReference type="Proteomes" id="UP000261560"/>
    </source>
</evidence>
<evidence type="ECO:0000259" key="6">
    <source>
        <dbReference type="SMART" id="SM01361"/>
    </source>
</evidence>
<dbReference type="InterPro" id="IPR001599">
    <property type="entry name" value="Macroglobln_a2"/>
</dbReference>
<dbReference type="Pfam" id="PF07677">
    <property type="entry name" value="A2M_recep"/>
    <property type="match status" value="1"/>
</dbReference>
<feature type="domain" description="Alpha-2-macroglobulin" evidence="5">
    <location>
        <begin position="629"/>
        <end position="715"/>
    </location>
</feature>
<evidence type="ECO:0000313" key="7">
    <source>
        <dbReference type="Ensembl" id="ENSOMEP00000019217.1"/>
    </source>
</evidence>
<dbReference type="InterPro" id="IPR050473">
    <property type="entry name" value="A2M/Complement_sys"/>
</dbReference>
<feature type="chain" id="PRO_5017219816" evidence="4">
    <location>
        <begin position="21"/>
        <end position="1212"/>
    </location>
</feature>
<name>A0A3B3CMY8_ORYME</name>
<evidence type="ECO:0000256" key="4">
    <source>
        <dbReference type="SAM" id="SignalP"/>
    </source>
</evidence>
<dbReference type="Gene3D" id="2.60.120.1540">
    <property type="match status" value="1"/>
</dbReference>
<keyword evidence="2" id="KW-0964">Secreted</keyword>
<dbReference type="Gene3D" id="2.60.40.10">
    <property type="entry name" value="Immunoglobulins"/>
    <property type="match status" value="1"/>
</dbReference>
<dbReference type="Ensembl" id="ENSOMET00000035577.1">
    <property type="protein sequence ID" value="ENSOMEP00000019217.1"/>
    <property type="gene ID" value="ENSOMEG00000021067.1"/>
</dbReference>
<dbReference type="Proteomes" id="UP000261560">
    <property type="component" value="Unplaced"/>
</dbReference>
<dbReference type="AlphaFoldDB" id="A0A3B3CMY8"/>
<dbReference type="Pfam" id="PF07703">
    <property type="entry name" value="A2M_BRD"/>
    <property type="match status" value="1"/>
</dbReference>
<dbReference type="Gene3D" id="2.20.130.20">
    <property type="match status" value="1"/>
</dbReference>
<dbReference type="GeneTree" id="ENSGT00940000162996"/>
<evidence type="ECO:0000259" key="5">
    <source>
        <dbReference type="SMART" id="SM01360"/>
    </source>
</evidence>
<feature type="domain" description="Alpha-macroglobulin receptor-binding" evidence="6">
    <location>
        <begin position="1118"/>
        <end position="1200"/>
    </location>
</feature>
<reference evidence="7" key="1">
    <citation type="submission" date="2025-08" db="UniProtKB">
        <authorList>
            <consortium name="Ensembl"/>
        </authorList>
    </citation>
    <scope>IDENTIFICATION</scope>
</reference>
<dbReference type="Gene3D" id="2.60.40.1930">
    <property type="match status" value="1"/>
</dbReference>
<accession>A0A3B3CMY8</accession>
<dbReference type="InterPro" id="IPR008930">
    <property type="entry name" value="Terpenoid_cyclase/PrenylTrfase"/>
</dbReference>
<reference evidence="7" key="2">
    <citation type="submission" date="2025-09" db="UniProtKB">
        <authorList>
            <consortium name="Ensembl"/>
        </authorList>
    </citation>
    <scope>IDENTIFICATION</scope>
</reference>
<dbReference type="SMART" id="SM01361">
    <property type="entry name" value="A2M_recep"/>
    <property type="match status" value="1"/>
</dbReference>